<evidence type="ECO:0000256" key="3">
    <source>
        <dbReference type="ARBA" id="ARBA00004496"/>
    </source>
</evidence>
<protein>
    <recommendedName>
        <fullName evidence="5">Restriction of telomere capping protein 4</fullName>
    </recommendedName>
</protein>
<reference evidence="10 11" key="1">
    <citation type="submission" date="2024-02" db="EMBL/GenBank/DDBJ databases">
        <title>Discinaceae phylogenomics.</title>
        <authorList>
            <person name="Dirks A.C."/>
            <person name="James T.Y."/>
        </authorList>
    </citation>
    <scope>NUCLEOTIDE SEQUENCE [LARGE SCALE GENOMIC DNA]</scope>
    <source>
        <strain evidence="10 11">ACD0624</strain>
    </source>
</reference>
<feature type="region of interest" description="Disordered" evidence="8">
    <location>
        <begin position="383"/>
        <end position="415"/>
    </location>
</feature>
<feature type="region of interest" description="Disordered" evidence="8">
    <location>
        <begin position="241"/>
        <end position="274"/>
    </location>
</feature>
<dbReference type="SMART" id="SM01312">
    <property type="entry name" value="RTC4"/>
    <property type="match status" value="1"/>
</dbReference>
<feature type="compositionally biased region" description="Basic and acidic residues" evidence="8">
    <location>
        <begin position="31"/>
        <end position="47"/>
    </location>
</feature>
<keyword evidence="11" id="KW-1185">Reference proteome</keyword>
<keyword evidence="6" id="KW-0963">Cytoplasm</keyword>
<dbReference type="Proteomes" id="UP001447188">
    <property type="component" value="Unassembled WGS sequence"/>
</dbReference>
<feature type="compositionally biased region" description="Basic and acidic residues" evidence="8">
    <location>
        <begin position="292"/>
        <end position="301"/>
    </location>
</feature>
<dbReference type="EMBL" id="JBBBZM010000009">
    <property type="protein sequence ID" value="KAL0639629.1"/>
    <property type="molecule type" value="Genomic_DNA"/>
</dbReference>
<evidence type="ECO:0000256" key="1">
    <source>
        <dbReference type="ARBA" id="ARBA00002738"/>
    </source>
</evidence>
<dbReference type="Pfam" id="PF14474">
    <property type="entry name" value="RTC4"/>
    <property type="match status" value="1"/>
</dbReference>
<evidence type="ECO:0000313" key="11">
    <source>
        <dbReference type="Proteomes" id="UP001447188"/>
    </source>
</evidence>
<feature type="compositionally biased region" description="Basic and acidic residues" evidence="8">
    <location>
        <begin position="251"/>
        <end position="269"/>
    </location>
</feature>
<comment type="caution">
    <text evidence="10">The sequence shown here is derived from an EMBL/GenBank/DDBJ whole genome shotgun (WGS) entry which is preliminary data.</text>
</comment>
<accession>A0ABR3GUN2</accession>
<dbReference type="InterPro" id="IPR039024">
    <property type="entry name" value="RTC4"/>
</dbReference>
<sequence>MYDLKAKSQRRTGLGFRDGPSEPLLSTFRKPSVDSEPHIAKSARGDSARNGWLSSEEDEIPSSKAPSVSTLPRGARIRRTPVPETSQDSGMDDHDDFVDIDSFASPDQTKTRSKTLAGMREDGDITPTTWKSMAKHNKETERLLRERSLARVNPQYVRGAGFDFGSVQKAPGAAPGASWDKGPSVKKKSTTYGRRPVARSRLSSRTEKQTVSLNTDGESEDESIVTYTKKEFKDPTKLYVLPPKEAVQTRPFRDPMRAHPLPPRDREGQGENDSMDTSLLKLFTGFRNPMEKFNVHTKESEPTVETENPKSKAFVDPFAKKYELSLEAGEPESQSHAYYVDSNDEIASIGHGSDAGGLRKRKASSAYPRTEAIDLSTPKISYRENKELSSSPNDAEWSIGGSQSSTIESQFPPSSSQVWRMDDISLELRETKLCEQGKKRKKIFETADVCVLCTTVLPLGALDTWKDDDGELRPIRMAEWTEICNNHKAADLRKEWKEKGYPVIEWKGLRKRVEKHHQVLVDIVERKVFSPFREVFAKQQKEIRGNTALLLRKHHQLQYPGYYGPRGSGILLHEITVRLASFVGDASKKDGLIALGGVAAFIQTVLVPELGVRLIMEDMNVREAKARIILDESREIGEKLNMDEFTEDIYDEEDGPWFDINAKTPG</sequence>
<keyword evidence="7" id="KW-0539">Nucleus</keyword>
<feature type="region of interest" description="Disordered" evidence="8">
    <location>
        <begin position="1"/>
        <end position="128"/>
    </location>
</feature>
<evidence type="ECO:0000313" key="10">
    <source>
        <dbReference type="EMBL" id="KAL0639629.1"/>
    </source>
</evidence>
<evidence type="ECO:0000256" key="8">
    <source>
        <dbReference type="SAM" id="MobiDB-lite"/>
    </source>
</evidence>
<feature type="region of interest" description="Disordered" evidence="8">
    <location>
        <begin position="292"/>
        <end position="311"/>
    </location>
</feature>
<gene>
    <name evidence="10" type="ORF">Q9L58_001194</name>
</gene>
<evidence type="ECO:0000256" key="7">
    <source>
        <dbReference type="ARBA" id="ARBA00023242"/>
    </source>
</evidence>
<dbReference type="PANTHER" id="PTHR41391:SF1">
    <property type="entry name" value="RESTRICTION OF TELOMERE CAPPING PROTEIN 4"/>
    <property type="match status" value="1"/>
</dbReference>
<evidence type="ECO:0000256" key="4">
    <source>
        <dbReference type="ARBA" id="ARBA00009461"/>
    </source>
</evidence>
<organism evidence="10 11">
    <name type="scientific">Discina gigas</name>
    <dbReference type="NCBI Taxonomy" id="1032678"/>
    <lineage>
        <taxon>Eukaryota</taxon>
        <taxon>Fungi</taxon>
        <taxon>Dikarya</taxon>
        <taxon>Ascomycota</taxon>
        <taxon>Pezizomycotina</taxon>
        <taxon>Pezizomycetes</taxon>
        <taxon>Pezizales</taxon>
        <taxon>Discinaceae</taxon>
        <taxon>Discina</taxon>
    </lineage>
</organism>
<dbReference type="InterPro" id="IPR028094">
    <property type="entry name" value="RTC4_C"/>
</dbReference>
<evidence type="ECO:0000259" key="9">
    <source>
        <dbReference type="SMART" id="SM01312"/>
    </source>
</evidence>
<feature type="domain" description="Restriction of telomere capping protein 4 C-terminal" evidence="9">
    <location>
        <begin position="523"/>
        <end position="643"/>
    </location>
</feature>
<comment type="subcellular location">
    <subcellularLocation>
        <location evidence="3">Cytoplasm</location>
    </subcellularLocation>
    <subcellularLocation>
        <location evidence="2">Nucleus</location>
    </subcellularLocation>
</comment>
<feature type="compositionally biased region" description="Polar residues" evidence="8">
    <location>
        <begin position="400"/>
        <end position="415"/>
    </location>
</feature>
<evidence type="ECO:0000256" key="6">
    <source>
        <dbReference type="ARBA" id="ARBA00022490"/>
    </source>
</evidence>
<evidence type="ECO:0000256" key="5">
    <source>
        <dbReference type="ARBA" id="ARBA00015162"/>
    </source>
</evidence>
<comment type="similarity">
    <text evidence="4">Belongs to the RTC4 family.</text>
</comment>
<name>A0ABR3GUN2_9PEZI</name>
<dbReference type="PANTHER" id="PTHR41391">
    <property type="entry name" value="RESTRICTION OF TELOMERE CAPPING PROTEIN 4"/>
    <property type="match status" value="1"/>
</dbReference>
<comment type="function">
    <text evidence="1">May be involved in a process influencing telomere capping.</text>
</comment>
<evidence type="ECO:0000256" key="2">
    <source>
        <dbReference type="ARBA" id="ARBA00004123"/>
    </source>
</evidence>
<feature type="region of interest" description="Disordered" evidence="8">
    <location>
        <begin position="162"/>
        <end position="227"/>
    </location>
</feature>
<proteinExistence type="inferred from homology"/>